<evidence type="ECO:0008006" key="5">
    <source>
        <dbReference type="Google" id="ProtNLM"/>
    </source>
</evidence>
<dbReference type="HOGENOM" id="CLU_2199570_0_0_1"/>
<evidence type="ECO:0000256" key="1">
    <source>
        <dbReference type="SAM" id="MobiDB-lite"/>
    </source>
</evidence>
<proteinExistence type="predicted"/>
<accession>E9GJ90</accession>
<feature type="compositionally biased region" description="Polar residues" evidence="1">
    <location>
        <begin position="74"/>
        <end position="91"/>
    </location>
</feature>
<organism evidence="3 4">
    <name type="scientific">Daphnia pulex</name>
    <name type="common">Water flea</name>
    <dbReference type="NCBI Taxonomy" id="6669"/>
    <lineage>
        <taxon>Eukaryota</taxon>
        <taxon>Metazoa</taxon>
        <taxon>Ecdysozoa</taxon>
        <taxon>Arthropoda</taxon>
        <taxon>Crustacea</taxon>
        <taxon>Branchiopoda</taxon>
        <taxon>Diplostraca</taxon>
        <taxon>Cladocera</taxon>
        <taxon>Anomopoda</taxon>
        <taxon>Daphniidae</taxon>
        <taxon>Daphnia</taxon>
    </lineage>
</organism>
<feature type="region of interest" description="Disordered" evidence="1">
    <location>
        <begin position="72"/>
        <end position="94"/>
    </location>
</feature>
<evidence type="ECO:0000256" key="2">
    <source>
        <dbReference type="SAM" id="SignalP"/>
    </source>
</evidence>
<keyword evidence="2" id="KW-0732">Signal</keyword>
<reference evidence="3 4" key="1">
    <citation type="journal article" date="2011" name="Science">
        <title>The ecoresponsive genome of Daphnia pulex.</title>
        <authorList>
            <person name="Colbourne J.K."/>
            <person name="Pfrender M.E."/>
            <person name="Gilbert D."/>
            <person name="Thomas W.K."/>
            <person name="Tucker A."/>
            <person name="Oakley T.H."/>
            <person name="Tokishita S."/>
            <person name="Aerts A."/>
            <person name="Arnold G.J."/>
            <person name="Basu M.K."/>
            <person name="Bauer D.J."/>
            <person name="Caceres C.E."/>
            <person name="Carmel L."/>
            <person name="Casola C."/>
            <person name="Choi J.H."/>
            <person name="Detter J.C."/>
            <person name="Dong Q."/>
            <person name="Dusheyko S."/>
            <person name="Eads B.D."/>
            <person name="Frohlich T."/>
            <person name="Geiler-Samerotte K.A."/>
            <person name="Gerlach D."/>
            <person name="Hatcher P."/>
            <person name="Jogdeo S."/>
            <person name="Krijgsveld J."/>
            <person name="Kriventseva E.V."/>
            <person name="Kultz D."/>
            <person name="Laforsch C."/>
            <person name="Lindquist E."/>
            <person name="Lopez J."/>
            <person name="Manak J.R."/>
            <person name="Muller J."/>
            <person name="Pangilinan J."/>
            <person name="Patwardhan R.P."/>
            <person name="Pitluck S."/>
            <person name="Pritham E.J."/>
            <person name="Rechtsteiner A."/>
            <person name="Rho M."/>
            <person name="Rogozin I.B."/>
            <person name="Sakarya O."/>
            <person name="Salamov A."/>
            <person name="Schaack S."/>
            <person name="Shapiro H."/>
            <person name="Shiga Y."/>
            <person name="Skalitzky C."/>
            <person name="Smith Z."/>
            <person name="Souvorov A."/>
            <person name="Sung W."/>
            <person name="Tang Z."/>
            <person name="Tsuchiya D."/>
            <person name="Tu H."/>
            <person name="Vos H."/>
            <person name="Wang M."/>
            <person name="Wolf Y.I."/>
            <person name="Yamagata H."/>
            <person name="Yamada T."/>
            <person name="Ye Y."/>
            <person name="Shaw J.R."/>
            <person name="Andrews J."/>
            <person name="Crease T.J."/>
            <person name="Tang H."/>
            <person name="Lucas S.M."/>
            <person name="Robertson H.M."/>
            <person name="Bork P."/>
            <person name="Koonin E.V."/>
            <person name="Zdobnov E.M."/>
            <person name="Grigoriev I.V."/>
            <person name="Lynch M."/>
            <person name="Boore J.L."/>
        </authorList>
    </citation>
    <scope>NUCLEOTIDE SEQUENCE [LARGE SCALE GENOMIC DNA]</scope>
</reference>
<protein>
    <recommendedName>
        <fullName evidence="5">Secreted protein</fullName>
    </recommendedName>
</protein>
<keyword evidence="4" id="KW-1185">Reference proteome</keyword>
<dbReference type="InParanoid" id="E9GJ90"/>
<name>E9GJ90_DAPPU</name>
<dbReference type="KEGG" id="dpx:DAPPUDRAFT_103422"/>
<gene>
    <name evidence="3" type="ORF">DAPPUDRAFT_103422</name>
</gene>
<feature type="signal peptide" evidence="2">
    <location>
        <begin position="1"/>
        <end position="25"/>
    </location>
</feature>
<dbReference type="Proteomes" id="UP000000305">
    <property type="component" value="Unassembled WGS sequence"/>
</dbReference>
<feature type="chain" id="PRO_5003237512" description="Secreted protein" evidence="2">
    <location>
        <begin position="26"/>
        <end position="108"/>
    </location>
</feature>
<evidence type="ECO:0000313" key="3">
    <source>
        <dbReference type="EMBL" id="EFX80527.1"/>
    </source>
</evidence>
<evidence type="ECO:0000313" key="4">
    <source>
        <dbReference type="Proteomes" id="UP000000305"/>
    </source>
</evidence>
<dbReference type="AlphaFoldDB" id="E9GJ90"/>
<sequence>MAAMRAFMQTFCPPLYCWMLLAAGADEEDAFGRFRDGLRGSQSIIEDSSKNWNWITLALNAASRITFEPPFRSRASTTSPRTGQHGFSFSSCAPPAAAAAAKGKLSIG</sequence>
<dbReference type="EMBL" id="GL732547">
    <property type="protein sequence ID" value="EFX80527.1"/>
    <property type="molecule type" value="Genomic_DNA"/>
</dbReference>